<dbReference type="SUPFAM" id="SSF109854">
    <property type="entry name" value="DinB/YfiT-like putative metalloenzymes"/>
    <property type="match status" value="1"/>
</dbReference>
<evidence type="ECO:0000313" key="3">
    <source>
        <dbReference type="Proteomes" id="UP000198649"/>
    </source>
</evidence>
<dbReference type="GO" id="GO:0046872">
    <property type="term" value="F:metal ion binding"/>
    <property type="evidence" value="ECO:0007669"/>
    <property type="project" value="InterPro"/>
</dbReference>
<name>A0A1I3HB84_9ACTN</name>
<gene>
    <name evidence="2" type="ORF">SAMN05216561_107105</name>
</gene>
<dbReference type="Gene3D" id="1.20.120.450">
    <property type="entry name" value="dinb family like domain"/>
    <property type="match status" value="1"/>
</dbReference>
<proteinExistence type="predicted"/>
<sequence>MTDIESVYAAERDLLVGQLRGLTDAEWASPSLCDGWSVRDVAAHLLMPYGLSFRGFVVGLLRARFRFDRFADRWARADIRTGPQLVEAIAATTASGFNVPGAGETAPLSHLFLHAQDIREPLDLPAEATREGGRRVLDDLTHGKRAVDPARTEGLHLMATDIDWSTGLGGPTVTGPAAVLANALMNRSASAVRLEGSGADRFRSRF</sequence>
<dbReference type="InterPro" id="IPR034660">
    <property type="entry name" value="DinB/YfiT-like"/>
</dbReference>
<dbReference type="STRING" id="1005945.SAMN05216561_107105"/>
<evidence type="ECO:0000313" key="2">
    <source>
        <dbReference type="EMBL" id="SFI32879.1"/>
    </source>
</evidence>
<keyword evidence="3" id="KW-1185">Reference proteome</keyword>
<reference evidence="2 3" key="1">
    <citation type="submission" date="2016-10" db="EMBL/GenBank/DDBJ databases">
        <authorList>
            <person name="de Groot N.N."/>
        </authorList>
    </citation>
    <scope>NUCLEOTIDE SEQUENCE [LARGE SCALE GENOMIC DNA]</scope>
    <source>
        <strain evidence="2 3">CGMCC 1.11156</strain>
    </source>
</reference>
<dbReference type="InterPro" id="IPR017517">
    <property type="entry name" value="Maleyloyr_isom"/>
</dbReference>
<dbReference type="OrthoDB" id="5178565at2"/>
<dbReference type="InterPro" id="IPR024344">
    <property type="entry name" value="MDMPI_metal-binding"/>
</dbReference>
<feature type="domain" description="Mycothiol-dependent maleylpyruvate isomerase metal-binding" evidence="1">
    <location>
        <begin position="9"/>
        <end position="48"/>
    </location>
</feature>
<dbReference type="Pfam" id="PF11716">
    <property type="entry name" value="MDMPI_N"/>
    <property type="match status" value="1"/>
</dbReference>
<dbReference type="Proteomes" id="UP000198649">
    <property type="component" value="Unassembled WGS sequence"/>
</dbReference>
<dbReference type="EMBL" id="FOQG01000007">
    <property type="protein sequence ID" value="SFI32879.1"/>
    <property type="molecule type" value="Genomic_DNA"/>
</dbReference>
<dbReference type="NCBIfam" id="TIGR03083">
    <property type="entry name" value="maleylpyruvate isomerase family mycothiol-dependent enzyme"/>
    <property type="match status" value="1"/>
</dbReference>
<dbReference type="RefSeq" id="WP_091112868.1">
    <property type="nucleotide sequence ID" value="NZ_BKAF01000008.1"/>
</dbReference>
<dbReference type="AlphaFoldDB" id="A0A1I3HB84"/>
<organism evidence="2 3">
    <name type="scientific">Nocardioides psychrotolerans</name>
    <dbReference type="NCBI Taxonomy" id="1005945"/>
    <lineage>
        <taxon>Bacteria</taxon>
        <taxon>Bacillati</taxon>
        <taxon>Actinomycetota</taxon>
        <taxon>Actinomycetes</taxon>
        <taxon>Propionibacteriales</taxon>
        <taxon>Nocardioidaceae</taxon>
        <taxon>Nocardioides</taxon>
    </lineage>
</organism>
<accession>A0A1I3HB84</accession>
<protein>
    <submittedName>
        <fullName evidence="2">TIGR03083 family protein</fullName>
    </submittedName>
</protein>
<evidence type="ECO:0000259" key="1">
    <source>
        <dbReference type="Pfam" id="PF11716"/>
    </source>
</evidence>